<name>A0AAF0UHT8_SOLVR</name>
<keyword evidence="1" id="KW-0812">Transmembrane</keyword>
<accession>A0AAF0UHT8</accession>
<sequence length="159" mass="17302">MRVVAGGVGKKVRQEERDSRGGAMSVVFSHMSNDSGSLLVVLGYGSGWLTYRLVLAGLSWMLLITLALWRRFIARPKGAMIKGLTTRATIVVSSLGAETLMVYVTSTTIIKVLQAVVTDMLRVVLITYLRQEAMLKAKIATMVTEGLEKDPGELGQEKA</sequence>
<evidence type="ECO:0000313" key="3">
    <source>
        <dbReference type="Proteomes" id="UP001234989"/>
    </source>
</evidence>
<protein>
    <submittedName>
        <fullName evidence="2">Uncharacterized protein</fullName>
    </submittedName>
</protein>
<keyword evidence="1" id="KW-0472">Membrane</keyword>
<reference evidence="2" key="1">
    <citation type="submission" date="2023-08" db="EMBL/GenBank/DDBJ databases">
        <title>A de novo genome assembly of Solanum verrucosum Schlechtendal, a Mexican diploid species geographically isolated from the other diploid A-genome species in potato relatives.</title>
        <authorList>
            <person name="Hosaka K."/>
        </authorList>
    </citation>
    <scope>NUCLEOTIDE SEQUENCE</scope>
    <source>
        <tissue evidence="2">Young leaves</tissue>
    </source>
</reference>
<dbReference type="Proteomes" id="UP001234989">
    <property type="component" value="Chromosome 9"/>
</dbReference>
<feature type="transmembrane region" description="Helical" evidence="1">
    <location>
        <begin position="51"/>
        <end position="72"/>
    </location>
</feature>
<proteinExistence type="predicted"/>
<organism evidence="2 3">
    <name type="scientific">Solanum verrucosum</name>
    <dbReference type="NCBI Taxonomy" id="315347"/>
    <lineage>
        <taxon>Eukaryota</taxon>
        <taxon>Viridiplantae</taxon>
        <taxon>Streptophyta</taxon>
        <taxon>Embryophyta</taxon>
        <taxon>Tracheophyta</taxon>
        <taxon>Spermatophyta</taxon>
        <taxon>Magnoliopsida</taxon>
        <taxon>eudicotyledons</taxon>
        <taxon>Gunneridae</taxon>
        <taxon>Pentapetalae</taxon>
        <taxon>asterids</taxon>
        <taxon>lamiids</taxon>
        <taxon>Solanales</taxon>
        <taxon>Solanaceae</taxon>
        <taxon>Solanoideae</taxon>
        <taxon>Solaneae</taxon>
        <taxon>Solanum</taxon>
    </lineage>
</organism>
<keyword evidence="3" id="KW-1185">Reference proteome</keyword>
<dbReference type="AlphaFoldDB" id="A0AAF0UHT8"/>
<dbReference type="EMBL" id="CP133620">
    <property type="protein sequence ID" value="WMV45990.1"/>
    <property type="molecule type" value="Genomic_DNA"/>
</dbReference>
<gene>
    <name evidence="2" type="ORF">MTR67_039375</name>
</gene>
<evidence type="ECO:0000313" key="2">
    <source>
        <dbReference type="EMBL" id="WMV45990.1"/>
    </source>
</evidence>
<keyword evidence="1" id="KW-1133">Transmembrane helix</keyword>
<evidence type="ECO:0000256" key="1">
    <source>
        <dbReference type="SAM" id="Phobius"/>
    </source>
</evidence>